<dbReference type="PANTHER" id="PTHR43479">
    <property type="entry name" value="ACREF/ENVCD OPERON REPRESSOR-RELATED"/>
    <property type="match status" value="1"/>
</dbReference>
<reference evidence="6" key="1">
    <citation type="journal article" date="2019" name="Int. J. Syst. Evol. Microbiol.">
        <title>The Global Catalogue of Microorganisms (GCM) 10K type strain sequencing project: providing services to taxonomists for standard genome sequencing and annotation.</title>
        <authorList>
            <consortium name="The Broad Institute Genomics Platform"/>
            <consortium name="The Broad Institute Genome Sequencing Center for Infectious Disease"/>
            <person name="Wu L."/>
            <person name="Ma J."/>
        </authorList>
    </citation>
    <scope>NUCLEOTIDE SEQUENCE [LARGE SCALE GENOMIC DNA]</scope>
    <source>
        <strain evidence="6">KCTC 3913</strain>
    </source>
</reference>
<dbReference type="Pfam" id="PF00440">
    <property type="entry name" value="TetR_N"/>
    <property type="match status" value="1"/>
</dbReference>
<gene>
    <name evidence="5" type="ORF">ACFSUL_18590</name>
</gene>
<comment type="caution">
    <text evidence="5">The sequence shown here is derived from an EMBL/GenBank/DDBJ whole genome shotgun (WGS) entry which is preliminary data.</text>
</comment>
<dbReference type="Pfam" id="PF17932">
    <property type="entry name" value="TetR_C_24"/>
    <property type="match status" value="1"/>
</dbReference>
<proteinExistence type="predicted"/>
<dbReference type="RefSeq" id="WP_377937380.1">
    <property type="nucleotide sequence ID" value="NZ_JBHUMF010000031.1"/>
</dbReference>
<dbReference type="Gene3D" id="1.10.357.10">
    <property type="entry name" value="Tetracycline Repressor, domain 2"/>
    <property type="match status" value="1"/>
</dbReference>
<feature type="DNA-binding region" description="H-T-H motif" evidence="3">
    <location>
        <begin position="22"/>
        <end position="41"/>
    </location>
</feature>
<dbReference type="SUPFAM" id="SSF48498">
    <property type="entry name" value="Tetracyclin repressor-like, C-terminal domain"/>
    <property type="match status" value="1"/>
</dbReference>
<protein>
    <submittedName>
        <fullName evidence="5">TetR/AcrR family transcriptional regulator</fullName>
    </submittedName>
</protein>
<dbReference type="Gene3D" id="1.10.10.60">
    <property type="entry name" value="Homeodomain-like"/>
    <property type="match status" value="1"/>
</dbReference>
<dbReference type="InterPro" id="IPR001647">
    <property type="entry name" value="HTH_TetR"/>
</dbReference>
<dbReference type="SUPFAM" id="SSF46689">
    <property type="entry name" value="Homeodomain-like"/>
    <property type="match status" value="1"/>
</dbReference>
<evidence type="ECO:0000259" key="4">
    <source>
        <dbReference type="PROSITE" id="PS50977"/>
    </source>
</evidence>
<keyword evidence="2 3" id="KW-0238">DNA-binding</keyword>
<sequence>MKDMIMETGIQLFGEKGFKETSIQDLMDELKVTKGTFYYYYKSKEELLKDIHLQYINRLVQHQESIINDESLNCEQKLYQIIYSLIHDIKKEGLTAKVFFREMRHLSDENLDVIVSKRDKFRLNIQSIVEEGIVADEFRSDLPADIVTFGILGIANWSYFWFQPDGEKTDEQVSKIFHEILVQGMNGPKNS</sequence>
<dbReference type="InterPro" id="IPR009057">
    <property type="entry name" value="Homeodomain-like_sf"/>
</dbReference>
<evidence type="ECO:0000313" key="5">
    <source>
        <dbReference type="EMBL" id="MFD2682752.1"/>
    </source>
</evidence>
<keyword evidence="6" id="KW-1185">Reference proteome</keyword>
<evidence type="ECO:0000256" key="1">
    <source>
        <dbReference type="ARBA" id="ARBA00022491"/>
    </source>
</evidence>
<keyword evidence="1" id="KW-0678">Repressor</keyword>
<dbReference type="EMBL" id="JBHUMF010000031">
    <property type="protein sequence ID" value="MFD2682752.1"/>
    <property type="molecule type" value="Genomic_DNA"/>
</dbReference>
<dbReference type="PROSITE" id="PS50977">
    <property type="entry name" value="HTH_TETR_2"/>
    <property type="match status" value="1"/>
</dbReference>
<dbReference type="Proteomes" id="UP001597506">
    <property type="component" value="Unassembled WGS sequence"/>
</dbReference>
<accession>A0ABW5RVN2</accession>
<evidence type="ECO:0000313" key="6">
    <source>
        <dbReference type="Proteomes" id="UP001597506"/>
    </source>
</evidence>
<dbReference type="InterPro" id="IPR050624">
    <property type="entry name" value="HTH-type_Tx_Regulator"/>
</dbReference>
<dbReference type="PRINTS" id="PR00455">
    <property type="entry name" value="HTHTETR"/>
</dbReference>
<dbReference type="InterPro" id="IPR036271">
    <property type="entry name" value="Tet_transcr_reg_TetR-rel_C_sf"/>
</dbReference>
<name>A0ABW5RVN2_9BACI</name>
<organism evidence="5 6">
    <name type="scientific">Bacillus seohaeanensis</name>
    <dbReference type="NCBI Taxonomy" id="284580"/>
    <lineage>
        <taxon>Bacteria</taxon>
        <taxon>Bacillati</taxon>
        <taxon>Bacillota</taxon>
        <taxon>Bacilli</taxon>
        <taxon>Bacillales</taxon>
        <taxon>Bacillaceae</taxon>
        <taxon>Bacillus</taxon>
    </lineage>
</organism>
<feature type="domain" description="HTH tetR-type" evidence="4">
    <location>
        <begin position="1"/>
        <end position="59"/>
    </location>
</feature>
<evidence type="ECO:0000256" key="2">
    <source>
        <dbReference type="ARBA" id="ARBA00023125"/>
    </source>
</evidence>
<dbReference type="InterPro" id="IPR041490">
    <property type="entry name" value="KstR2_TetR_C"/>
</dbReference>
<dbReference type="PANTHER" id="PTHR43479:SF11">
    <property type="entry name" value="ACREF_ENVCD OPERON REPRESSOR-RELATED"/>
    <property type="match status" value="1"/>
</dbReference>
<evidence type="ECO:0000256" key="3">
    <source>
        <dbReference type="PROSITE-ProRule" id="PRU00335"/>
    </source>
</evidence>